<keyword evidence="5 11" id="KW-0679">Respiratory chain</keyword>
<comment type="subcellular location">
    <subcellularLocation>
        <location evidence="1">Mitochondrion intermembrane space</location>
    </subcellularLocation>
</comment>
<dbReference type="PANTHER" id="PTHR11961">
    <property type="entry name" value="CYTOCHROME C"/>
    <property type="match status" value="1"/>
</dbReference>
<dbReference type="InParanoid" id="A0A1D2VRS2"/>
<dbReference type="Proteomes" id="UP000095038">
    <property type="component" value="Unassembled WGS sequence"/>
</dbReference>
<keyword evidence="8 9" id="KW-0408">Iron</keyword>
<evidence type="ECO:0000256" key="8">
    <source>
        <dbReference type="ARBA" id="ARBA00023004"/>
    </source>
</evidence>
<protein>
    <submittedName>
        <fullName evidence="13">Cytochrome c</fullName>
    </submittedName>
</protein>
<keyword evidence="6 9" id="KW-0479">Metal-binding</keyword>
<evidence type="ECO:0000313" key="14">
    <source>
        <dbReference type="Proteomes" id="UP000095038"/>
    </source>
</evidence>
<organism evidence="13 14">
    <name type="scientific">Ascoidea rubescens DSM 1968</name>
    <dbReference type="NCBI Taxonomy" id="1344418"/>
    <lineage>
        <taxon>Eukaryota</taxon>
        <taxon>Fungi</taxon>
        <taxon>Dikarya</taxon>
        <taxon>Ascomycota</taxon>
        <taxon>Saccharomycotina</taxon>
        <taxon>Saccharomycetes</taxon>
        <taxon>Ascoideaceae</taxon>
        <taxon>Ascoidea</taxon>
    </lineage>
</organism>
<dbReference type="InterPro" id="IPR036909">
    <property type="entry name" value="Cyt_c-like_dom_sf"/>
</dbReference>
<name>A0A1D2VRS2_9ASCO</name>
<keyword evidence="3 11" id="KW-0813">Transport</keyword>
<dbReference type="GO" id="GO:0046872">
    <property type="term" value="F:metal ion binding"/>
    <property type="evidence" value="ECO:0007669"/>
    <property type="project" value="UniProtKB-KW"/>
</dbReference>
<dbReference type="InterPro" id="IPR009056">
    <property type="entry name" value="Cyt_c-like_dom"/>
</dbReference>
<dbReference type="PRINTS" id="PR00604">
    <property type="entry name" value="CYTCHRMECIAB"/>
</dbReference>
<dbReference type="Pfam" id="PF00034">
    <property type="entry name" value="Cytochrom_C"/>
    <property type="match status" value="1"/>
</dbReference>
<dbReference type="SUPFAM" id="SSF46626">
    <property type="entry name" value="Cytochrome c"/>
    <property type="match status" value="1"/>
</dbReference>
<evidence type="ECO:0000256" key="4">
    <source>
        <dbReference type="ARBA" id="ARBA00022617"/>
    </source>
</evidence>
<proteinExistence type="inferred from homology"/>
<feature type="non-terminal residue" evidence="13">
    <location>
        <position position="1"/>
    </location>
</feature>
<comment type="similarity">
    <text evidence="2 10">Belongs to the cytochrome c family.</text>
</comment>
<dbReference type="RefSeq" id="XP_020050613.1">
    <property type="nucleotide sequence ID" value="XM_020189931.2"/>
</dbReference>
<dbReference type="GeneID" id="30963567"/>
<keyword evidence="4 9" id="KW-0349">Heme</keyword>
<dbReference type="PROSITE" id="PS51007">
    <property type="entry name" value="CYTC"/>
    <property type="match status" value="1"/>
</dbReference>
<evidence type="ECO:0000259" key="12">
    <source>
        <dbReference type="PROSITE" id="PS51007"/>
    </source>
</evidence>
<sequence length="114" mass="13622">FSGDSIRKGAHLFKTRCLQCHTFNENIRVHKSGPNLYQIMDKKIGDCPNYIYSEVFKRFKEKVEKDNFVWNREQMESFLENPKLFIPGTKMGFQGLRKPKDRENLINYLYHSNK</sequence>
<gene>
    <name evidence="13" type="ORF">ASCRUDRAFT_26099</name>
</gene>
<evidence type="ECO:0000256" key="11">
    <source>
        <dbReference type="RuleBase" id="RU004427"/>
    </source>
</evidence>
<dbReference type="EMBL" id="KV454475">
    <property type="protein sequence ID" value="ODV64306.1"/>
    <property type="molecule type" value="Genomic_DNA"/>
</dbReference>
<dbReference type="OrthoDB" id="449280at2759"/>
<keyword evidence="14" id="KW-1185">Reference proteome</keyword>
<dbReference type="Gene3D" id="1.10.760.10">
    <property type="entry name" value="Cytochrome c-like domain"/>
    <property type="match status" value="1"/>
</dbReference>
<evidence type="ECO:0000256" key="7">
    <source>
        <dbReference type="ARBA" id="ARBA00022982"/>
    </source>
</evidence>
<evidence type="ECO:0000256" key="3">
    <source>
        <dbReference type="ARBA" id="ARBA00022448"/>
    </source>
</evidence>
<dbReference type="InterPro" id="IPR002327">
    <property type="entry name" value="Cyt_c_1A/1B"/>
</dbReference>
<dbReference type="STRING" id="1344418.A0A1D2VRS2"/>
<keyword evidence="11" id="KW-0496">Mitochondrion</keyword>
<evidence type="ECO:0000256" key="10">
    <source>
        <dbReference type="RuleBase" id="RU004426"/>
    </source>
</evidence>
<dbReference type="AlphaFoldDB" id="A0A1D2VRS2"/>
<reference evidence="14" key="1">
    <citation type="submission" date="2016-05" db="EMBL/GenBank/DDBJ databases">
        <title>Comparative genomics of biotechnologically important yeasts.</title>
        <authorList>
            <consortium name="DOE Joint Genome Institute"/>
            <person name="Riley R."/>
            <person name="Haridas S."/>
            <person name="Wolfe K.H."/>
            <person name="Lopes M.R."/>
            <person name="Hittinger C.T."/>
            <person name="Goker M."/>
            <person name="Salamov A."/>
            <person name="Wisecaver J."/>
            <person name="Long T.M."/>
            <person name="Aerts A.L."/>
            <person name="Barry K."/>
            <person name="Choi C."/>
            <person name="Clum A."/>
            <person name="Coughlan A.Y."/>
            <person name="Deshpande S."/>
            <person name="Douglass A.P."/>
            <person name="Hanson S.J."/>
            <person name="Klenk H.-P."/>
            <person name="Labutti K."/>
            <person name="Lapidus A."/>
            <person name="Lindquist E."/>
            <person name="Lipzen A."/>
            <person name="Meier-Kolthoff J.P."/>
            <person name="Ohm R.A."/>
            <person name="Otillar R.P."/>
            <person name="Pangilinan J."/>
            <person name="Peng Y."/>
            <person name="Rokas A."/>
            <person name="Rosa C.A."/>
            <person name="Scheuner C."/>
            <person name="Sibirny A.A."/>
            <person name="Slot J.C."/>
            <person name="Stielow J.B."/>
            <person name="Sun H."/>
            <person name="Kurtzman C.P."/>
            <person name="Blackwell M."/>
            <person name="Grigoriev I.V."/>
            <person name="Jeffries T.W."/>
        </authorList>
    </citation>
    <scope>NUCLEOTIDE SEQUENCE [LARGE SCALE GENOMIC DNA]</scope>
    <source>
        <strain evidence="14">DSM 1968</strain>
    </source>
</reference>
<evidence type="ECO:0000256" key="9">
    <source>
        <dbReference type="PROSITE-ProRule" id="PRU00433"/>
    </source>
</evidence>
<dbReference type="GO" id="GO:0009055">
    <property type="term" value="F:electron transfer activity"/>
    <property type="evidence" value="ECO:0007669"/>
    <property type="project" value="InterPro"/>
</dbReference>
<evidence type="ECO:0000256" key="5">
    <source>
        <dbReference type="ARBA" id="ARBA00022660"/>
    </source>
</evidence>
<dbReference type="GO" id="GO:0020037">
    <property type="term" value="F:heme binding"/>
    <property type="evidence" value="ECO:0007669"/>
    <property type="project" value="InterPro"/>
</dbReference>
<accession>A0A1D2VRS2</accession>
<dbReference type="GO" id="GO:0005758">
    <property type="term" value="C:mitochondrial intermembrane space"/>
    <property type="evidence" value="ECO:0007669"/>
    <property type="project" value="UniProtKB-SubCell"/>
</dbReference>
<evidence type="ECO:0000256" key="1">
    <source>
        <dbReference type="ARBA" id="ARBA00004569"/>
    </source>
</evidence>
<evidence type="ECO:0000313" key="13">
    <source>
        <dbReference type="EMBL" id="ODV64306.1"/>
    </source>
</evidence>
<evidence type="ECO:0000256" key="2">
    <source>
        <dbReference type="ARBA" id="ARBA00006488"/>
    </source>
</evidence>
<comment type="PTM">
    <text evidence="11">Binds 1 heme group per subunit.</text>
</comment>
<evidence type="ECO:0000256" key="6">
    <source>
        <dbReference type="ARBA" id="ARBA00022723"/>
    </source>
</evidence>
<feature type="non-terminal residue" evidence="13">
    <location>
        <position position="114"/>
    </location>
</feature>
<keyword evidence="7 11" id="KW-0249">Electron transport</keyword>
<feature type="domain" description="Cytochrome c" evidence="12">
    <location>
        <begin position="4"/>
        <end position="113"/>
    </location>
</feature>
<comment type="function">
    <text evidence="11">Electron carrier protein. The oxidized form of the cytochrome c heme group can accept an electron from the heme group of the cytochrome c1 subunit of cytochrome reductase. Cytochrome c then transfers this electron to the cytochrome oxidase complex, the final protein carrier in the mitochondrial electron-transport chain.</text>
</comment>